<dbReference type="InterPro" id="IPR043129">
    <property type="entry name" value="ATPase_NBD"/>
</dbReference>
<evidence type="ECO:0000256" key="1">
    <source>
        <dbReference type="ARBA" id="ARBA00006479"/>
    </source>
</evidence>
<dbReference type="InterPro" id="IPR036388">
    <property type="entry name" value="WH-like_DNA-bd_sf"/>
</dbReference>
<dbReference type="SUPFAM" id="SSF46785">
    <property type="entry name" value="Winged helix' DNA-binding domain"/>
    <property type="match status" value="1"/>
</dbReference>
<dbReference type="AlphaFoldDB" id="A0A5B8M2Z9"/>
<dbReference type="Pfam" id="PF00480">
    <property type="entry name" value="ROK"/>
    <property type="match status" value="1"/>
</dbReference>
<dbReference type="EMBL" id="CP042305">
    <property type="protein sequence ID" value="QDZ14723.1"/>
    <property type="molecule type" value="Genomic_DNA"/>
</dbReference>
<name>A0A5B8M2Z9_9MICO</name>
<gene>
    <name evidence="2" type="ORF">FPZ11_08110</name>
</gene>
<dbReference type="Proteomes" id="UP000320216">
    <property type="component" value="Chromosome"/>
</dbReference>
<dbReference type="Gene3D" id="3.30.420.40">
    <property type="match status" value="2"/>
</dbReference>
<proteinExistence type="inferred from homology"/>
<organism evidence="2 3">
    <name type="scientific">Humibacter ginsenosidimutans</name>
    <dbReference type="NCBI Taxonomy" id="2599293"/>
    <lineage>
        <taxon>Bacteria</taxon>
        <taxon>Bacillati</taxon>
        <taxon>Actinomycetota</taxon>
        <taxon>Actinomycetes</taxon>
        <taxon>Micrococcales</taxon>
        <taxon>Microbacteriaceae</taxon>
        <taxon>Humibacter</taxon>
    </lineage>
</organism>
<dbReference type="RefSeq" id="WP_146319883.1">
    <property type="nucleotide sequence ID" value="NZ_CP042305.1"/>
</dbReference>
<dbReference type="InterPro" id="IPR000600">
    <property type="entry name" value="ROK"/>
</dbReference>
<protein>
    <submittedName>
        <fullName evidence="2">ROK family transcriptional regulator</fullName>
    </submittedName>
</protein>
<comment type="similarity">
    <text evidence="1">Belongs to the ROK (NagC/XylR) family.</text>
</comment>
<dbReference type="PANTHER" id="PTHR18964">
    <property type="entry name" value="ROK (REPRESSOR, ORF, KINASE) FAMILY"/>
    <property type="match status" value="1"/>
</dbReference>
<dbReference type="Gene3D" id="1.10.10.10">
    <property type="entry name" value="Winged helix-like DNA-binding domain superfamily/Winged helix DNA-binding domain"/>
    <property type="match status" value="1"/>
</dbReference>
<reference evidence="2 3" key="1">
    <citation type="submission" date="2019-07" db="EMBL/GenBank/DDBJ databases">
        <title>Full genome sequence of Humibacter sp. WJ7-1.</title>
        <authorList>
            <person name="Im W.-T."/>
        </authorList>
    </citation>
    <scope>NUCLEOTIDE SEQUENCE [LARGE SCALE GENOMIC DNA]</scope>
    <source>
        <strain evidence="2 3">WJ7-1</strain>
    </source>
</reference>
<evidence type="ECO:0000313" key="3">
    <source>
        <dbReference type="Proteomes" id="UP000320216"/>
    </source>
</evidence>
<dbReference type="KEGG" id="huw:FPZ11_08110"/>
<accession>A0A5B8M2Z9</accession>
<evidence type="ECO:0000313" key="2">
    <source>
        <dbReference type="EMBL" id="QDZ14723.1"/>
    </source>
</evidence>
<dbReference type="OrthoDB" id="3523179at2"/>
<dbReference type="InterPro" id="IPR036390">
    <property type="entry name" value="WH_DNA-bd_sf"/>
</dbReference>
<dbReference type="SUPFAM" id="SSF53067">
    <property type="entry name" value="Actin-like ATPase domain"/>
    <property type="match status" value="1"/>
</dbReference>
<sequence>MKSEDASIPAHLVGRPSLLRSFNDRMMLGLLFDRGRLSKAELGAASRLSKPTVGQSLARLAELGLVRVSGSRTGRPGPAAAVFEIDPSVGSVVVVDVGDDDVRGIAVTTGGISTPEVRVHPGGRDVVAVLKEIYGPLTRDLPLADGAEHVMVVAVSGAYDPRADLVHESGHLSSRIKGLDRPGLLRRLRHEFGSGVAVENDVNLVALAEHAEGVAVGAATTALFWADYGVGAAGVIDGRIHRGATGGAGELAYLPVAGATATSSDDPKGGFQVWAGGEAVTALGTMSGLTGTPVQMLETAAANEDAHDDFLTAVAERYAKGISAMVVVLDPDIVVLSGRFAFAGGDVLSSRVADCVAEQSMRPVPVLLGALSESPVLAGAMSLARRLQRSALLDRVDAPV</sequence>
<keyword evidence="3" id="KW-1185">Reference proteome</keyword>
<dbReference type="PANTHER" id="PTHR18964:SF149">
    <property type="entry name" value="BIFUNCTIONAL UDP-N-ACETYLGLUCOSAMINE 2-EPIMERASE_N-ACETYLMANNOSAMINE KINASE"/>
    <property type="match status" value="1"/>
</dbReference>
<dbReference type="CDD" id="cd23763">
    <property type="entry name" value="ASKHA_ATPase_ROK"/>
    <property type="match status" value="1"/>
</dbReference>